<reference evidence="1" key="2">
    <citation type="journal article" date="2024" name="Plant">
        <title>Genomic evolution and insights into agronomic trait innovations of Sesamum species.</title>
        <authorList>
            <person name="Miao H."/>
            <person name="Wang L."/>
            <person name="Qu L."/>
            <person name="Liu H."/>
            <person name="Sun Y."/>
            <person name="Le M."/>
            <person name="Wang Q."/>
            <person name="Wei S."/>
            <person name="Zheng Y."/>
            <person name="Lin W."/>
            <person name="Duan Y."/>
            <person name="Cao H."/>
            <person name="Xiong S."/>
            <person name="Wang X."/>
            <person name="Wei L."/>
            <person name="Li C."/>
            <person name="Ma Q."/>
            <person name="Ju M."/>
            <person name="Zhao R."/>
            <person name="Li G."/>
            <person name="Mu C."/>
            <person name="Tian Q."/>
            <person name="Mei H."/>
            <person name="Zhang T."/>
            <person name="Gao T."/>
            <person name="Zhang H."/>
        </authorList>
    </citation>
    <scope>NUCLEOTIDE SEQUENCE</scope>
    <source>
        <strain evidence="1">G02</strain>
    </source>
</reference>
<organism evidence="1">
    <name type="scientific">Sesamum radiatum</name>
    <name type="common">Black benniseed</name>
    <dbReference type="NCBI Taxonomy" id="300843"/>
    <lineage>
        <taxon>Eukaryota</taxon>
        <taxon>Viridiplantae</taxon>
        <taxon>Streptophyta</taxon>
        <taxon>Embryophyta</taxon>
        <taxon>Tracheophyta</taxon>
        <taxon>Spermatophyta</taxon>
        <taxon>Magnoliopsida</taxon>
        <taxon>eudicotyledons</taxon>
        <taxon>Gunneridae</taxon>
        <taxon>Pentapetalae</taxon>
        <taxon>asterids</taxon>
        <taxon>lamiids</taxon>
        <taxon>Lamiales</taxon>
        <taxon>Pedaliaceae</taxon>
        <taxon>Sesamum</taxon>
    </lineage>
</organism>
<comment type="caution">
    <text evidence="1">The sequence shown here is derived from an EMBL/GenBank/DDBJ whole genome shotgun (WGS) entry which is preliminary data.</text>
</comment>
<gene>
    <name evidence="1" type="ORF">Sradi_3402500</name>
</gene>
<dbReference type="EMBL" id="JACGWJ010000014">
    <property type="protein sequence ID" value="KAL0374868.1"/>
    <property type="molecule type" value="Genomic_DNA"/>
</dbReference>
<evidence type="ECO:0000313" key="1">
    <source>
        <dbReference type="EMBL" id="KAL0374868.1"/>
    </source>
</evidence>
<sequence>MEQIRYPETRTLVVRRKSKASEAPKMSKILSGRTEKGFGFGALKLGGADIEVKGVSEALADDFTKNTLSFVVLRAENGRKIGVGVRFKIPAMVSRRGVDGAGSGRWLNEIWS</sequence>
<name>A0AAW2R5K6_SESRA</name>
<reference evidence="1" key="1">
    <citation type="submission" date="2020-06" db="EMBL/GenBank/DDBJ databases">
        <authorList>
            <person name="Li T."/>
            <person name="Hu X."/>
            <person name="Zhang T."/>
            <person name="Song X."/>
            <person name="Zhang H."/>
            <person name="Dai N."/>
            <person name="Sheng W."/>
            <person name="Hou X."/>
            <person name="Wei L."/>
        </authorList>
    </citation>
    <scope>NUCLEOTIDE SEQUENCE</scope>
    <source>
        <strain evidence="1">G02</strain>
        <tissue evidence="1">Leaf</tissue>
    </source>
</reference>
<protein>
    <submittedName>
        <fullName evidence="1">Uncharacterized protein</fullName>
    </submittedName>
</protein>
<accession>A0AAW2R5K6</accession>
<proteinExistence type="predicted"/>
<dbReference type="AlphaFoldDB" id="A0AAW2R5K6"/>